<dbReference type="GO" id="GO:0019441">
    <property type="term" value="P:L-tryptophan catabolic process to kynurenine"/>
    <property type="evidence" value="ECO:0007669"/>
    <property type="project" value="InterPro"/>
</dbReference>
<dbReference type="AlphaFoldDB" id="A0A160V7P3"/>
<dbReference type="InterPro" id="IPR037175">
    <property type="entry name" value="KFase_sf"/>
</dbReference>
<proteinExistence type="predicted"/>
<dbReference type="SUPFAM" id="SSF102198">
    <property type="entry name" value="Putative cyclase"/>
    <property type="match status" value="1"/>
</dbReference>
<sequence length="305" mass="33752">MERRVPTKAEVLAYLKEDRNWGRWGEDDQVGAVNMVTPEKRLAAAATVKSGRAVSLSREFPKTPAPNNPTPAHHYMKKVFRGEDSGFSADYYGISYHGTATTHLDALCHVWDENGMWNGRVHDDTVTMDGAVWGSVEHWKEGIITRGVLLDVPKFRGVPYVTMDTPVHGWELEDIAKAQGVEMAPGDALIVYSGRDKWNDDGNPLWGGDPNERPGLHASCLKFIRESDCCLLVWDMMDFTPNGYDLAWSVHGSIFAYGIGLLDNAFLQPLAEACSEEGRYEFMLTVNPLRVVGGTGSPVNPVAIL</sequence>
<evidence type="ECO:0000313" key="1">
    <source>
        <dbReference type="EMBL" id="CUV01916.1"/>
    </source>
</evidence>
<dbReference type="InterPro" id="IPR007325">
    <property type="entry name" value="KFase/CYL"/>
</dbReference>
<dbReference type="GO" id="GO:0004061">
    <property type="term" value="F:arylformamidase activity"/>
    <property type="evidence" value="ECO:0007669"/>
    <property type="project" value="InterPro"/>
</dbReference>
<reference evidence="1" key="1">
    <citation type="submission" date="2015-10" db="EMBL/GenBank/DDBJ databases">
        <authorList>
            <person name="Gilbert D.G."/>
        </authorList>
    </citation>
    <scope>NUCLEOTIDE SEQUENCE</scope>
</reference>
<dbReference type="EMBL" id="FAXA01000151">
    <property type="protein sequence ID" value="CUV01916.1"/>
    <property type="molecule type" value="Genomic_DNA"/>
</dbReference>
<dbReference type="Gene3D" id="3.50.30.50">
    <property type="entry name" value="Putative cyclase"/>
    <property type="match status" value="1"/>
</dbReference>
<dbReference type="PANTHER" id="PTHR34861:SF10">
    <property type="entry name" value="CYCLASE"/>
    <property type="match status" value="1"/>
</dbReference>
<name>A0A160V7P3_9ZZZZ</name>
<gene>
    <name evidence="1" type="ORF">MGWOODY_Clf1592</name>
</gene>
<protein>
    <submittedName>
        <fullName evidence="1">Cyclase</fullName>
    </submittedName>
</protein>
<dbReference type="Pfam" id="PF04199">
    <property type="entry name" value="Cyclase"/>
    <property type="match status" value="1"/>
</dbReference>
<dbReference type="PANTHER" id="PTHR34861">
    <property type="match status" value="1"/>
</dbReference>
<organism evidence="1">
    <name type="scientific">hydrothermal vent metagenome</name>
    <dbReference type="NCBI Taxonomy" id="652676"/>
    <lineage>
        <taxon>unclassified sequences</taxon>
        <taxon>metagenomes</taxon>
        <taxon>ecological metagenomes</taxon>
    </lineage>
</organism>
<accession>A0A160V7P3</accession>